<dbReference type="Proteomes" id="UP000066624">
    <property type="component" value="Chromosome"/>
</dbReference>
<evidence type="ECO:0000256" key="7">
    <source>
        <dbReference type="SAM" id="MobiDB-lite"/>
    </source>
</evidence>
<dbReference type="EMBL" id="CP012154">
    <property type="protein sequence ID" value="AKS41371.1"/>
    <property type="molecule type" value="Genomic_DNA"/>
</dbReference>
<dbReference type="Pfam" id="PF02534">
    <property type="entry name" value="T4SS-DNA_transf"/>
    <property type="match status" value="1"/>
</dbReference>
<dbReference type="GO" id="GO:0005886">
    <property type="term" value="C:plasma membrane"/>
    <property type="evidence" value="ECO:0007669"/>
    <property type="project" value="UniProtKB-SubCell"/>
</dbReference>
<dbReference type="InterPro" id="IPR051539">
    <property type="entry name" value="T4SS-coupling_protein"/>
</dbReference>
<dbReference type="InterPro" id="IPR003688">
    <property type="entry name" value="TraG/VirD4"/>
</dbReference>
<evidence type="ECO:0000313" key="8">
    <source>
        <dbReference type="EMBL" id="AKS41371.1"/>
    </source>
</evidence>
<dbReference type="Gene3D" id="3.40.50.300">
    <property type="entry name" value="P-loop containing nucleotide triphosphate hydrolases"/>
    <property type="match status" value="1"/>
</dbReference>
<comment type="subcellular location">
    <subcellularLocation>
        <location evidence="1">Cell membrane</location>
        <topology evidence="1">Multi-pass membrane protein</topology>
    </subcellularLocation>
</comment>
<dbReference type="CDD" id="cd01127">
    <property type="entry name" value="TrwB_TraG_TraD_VirD4"/>
    <property type="match status" value="2"/>
</dbReference>
<accession>A0A0K0XUS5</accession>
<keyword evidence="5" id="KW-1133">Transmembrane helix</keyword>
<feature type="region of interest" description="Disordered" evidence="7">
    <location>
        <begin position="420"/>
        <end position="459"/>
    </location>
</feature>
<evidence type="ECO:0000256" key="6">
    <source>
        <dbReference type="ARBA" id="ARBA00023136"/>
    </source>
</evidence>
<dbReference type="STRING" id="1579979.WM2015_994"/>
<evidence type="ECO:0000256" key="4">
    <source>
        <dbReference type="ARBA" id="ARBA00022692"/>
    </source>
</evidence>
<evidence type="ECO:0000256" key="3">
    <source>
        <dbReference type="ARBA" id="ARBA00022475"/>
    </source>
</evidence>
<sequence>MDIPTRKPPLTVPEHLDESGVLLGWSLDASDHPPPMGFASVARSSPETLRPVLHASSGHFMTFAPTGSGKGVSAVIPNLLHYEGPVIVIDPKGENYAVTHRRRREMGQQVICLDPFDTIADDHPNARFNPLDLIDGRLPSAAEDADMLAEALSYQTSNDRDPFWHVRGKQLLAGLILHVATCRAPVLRNLGEVHYLLNQSEDDFKFTLKEMANSRVEAVRQTVAILSHSAERMAASIQAMSQTNLGFMSGEQVKTATGDSDFDLAAITRGDPVSIYLLIPPEKLESHGALLRIWISCLIKLILRRRSKVERNTLFILDEAAQLGHFPPLRQAITLLRGFGLQTWSFWQDLSQLKRLYPNDWETMYNNCRAHQYFGITTPLLADQIAQLTLKYGYSDILELDSDEMLLTLAGAPPMIAQKPNYLTDPPFQGRYDDNPYYQPEDARALEPRRGQRDLRSEP</sequence>
<dbReference type="SUPFAM" id="SSF52540">
    <property type="entry name" value="P-loop containing nucleoside triphosphate hydrolases"/>
    <property type="match status" value="1"/>
</dbReference>
<dbReference type="AlphaFoldDB" id="A0A0K0XUS5"/>
<keyword evidence="3" id="KW-1003">Cell membrane</keyword>
<name>A0A0K0XUS5_9GAMM</name>
<dbReference type="InterPro" id="IPR027417">
    <property type="entry name" value="P-loop_NTPase"/>
</dbReference>
<proteinExistence type="inferred from homology"/>
<comment type="similarity">
    <text evidence="2">Belongs to the VirD4/TraG family.</text>
</comment>
<feature type="compositionally biased region" description="Basic and acidic residues" evidence="7">
    <location>
        <begin position="441"/>
        <end position="459"/>
    </location>
</feature>
<keyword evidence="4" id="KW-0812">Transmembrane</keyword>
<evidence type="ECO:0000313" key="9">
    <source>
        <dbReference type="Proteomes" id="UP000066624"/>
    </source>
</evidence>
<dbReference type="PANTHER" id="PTHR37937:SF1">
    <property type="entry name" value="CONJUGATIVE TRANSFER: DNA TRANSPORT"/>
    <property type="match status" value="1"/>
</dbReference>
<gene>
    <name evidence="8" type="ORF">WM2015_994</name>
</gene>
<evidence type="ECO:0000256" key="1">
    <source>
        <dbReference type="ARBA" id="ARBA00004651"/>
    </source>
</evidence>
<keyword evidence="9" id="KW-1185">Reference proteome</keyword>
<keyword evidence="6" id="KW-0472">Membrane</keyword>
<protein>
    <submittedName>
        <fullName evidence="8">Uncharacterized protein</fullName>
    </submittedName>
</protein>
<dbReference type="Gene3D" id="1.10.8.80">
    <property type="entry name" value="Magnesium chelatase subunit I, C-Terminal domain"/>
    <property type="match status" value="1"/>
</dbReference>
<dbReference type="PATRIC" id="fig|1579979.3.peg.1017"/>
<dbReference type="OrthoDB" id="9759295at2"/>
<dbReference type="RefSeq" id="WP_049725013.1">
    <property type="nucleotide sequence ID" value="NZ_CP012154.1"/>
</dbReference>
<evidence type="ECO:0000256" key="2">
    <source>
        <dbReference type="ARBA" id="ARBA00008806"/>
    </source>
</evidence>
<dbReference type="KEGG" id="wma:WM2015_994"/>
<organism evidence="8 9">
    <name type="scientific">Wenzhouxiangella marina</name>
    <dbReference type="NCBI Taxonomy" id="1579979"/>
    <lineage>
        <taxon>Bacteria</taxon>
        <taxon>Pseudomonadati</taxon>
        <taxon>Pseudomonadota</taxon>
        <taxon>Gammaproteobacteria</taxon>
        <taxon>Chromatiales</taxon>
        <taxon>Wenzhouxiangellaceae</taxon>
        <taxon>Wenzhouxiangella</taxon>
    </lineage>
</organism>
<evidence type="ECO:0000256" key="5">
    <source>
        <dbReference type="ARBA" id="ARBA00022989"/>
    </source>
</evidence>
<reference evidence="8 9" key="1">
    <citation type="submission" date="2015-07" db="EMBL/GenBank/DDBJ databases">
        <authorList>
            <person name="Noorani M."/>
        </authorList>
    </citation>
    <scope>NUCLEOTIDE SEQUENCE [LARGE SCALE GENOMIC DNA]</scope>
    <source>
        <strain evidence="8 9">KCTC 42284</strain>
    </source>
</reference>
<dbReference type="PANTHER" id="PTHR37937">
    <property type="entry name" value="CONJUGATIVE TRANSFER: DNA TRANSPORT"/>
    <property type="match status" value="1"/>
</dbReference>